<comment type="caution">
    <text evidence="1">The sequence shown here is derived from an EMBL/GenBank/DDBJ whole genome shotgun (WGS) entry which is preliminary data.</text>
</comment>
<gene>
    <name evidence="1" type="ORF">QWZ15_08040</name>
</gene>
<reference evidence="2" key="1">
    <citation type="journal article" date="2019" name="Int. J. Syst. Evol. Microbiol.">
        <title>The Global Catalogue of Microorganisms (GCM) 10K type strain sequencing project: providing services to taxonomists for standard genome sequencing and annotation.</title>
        <authorList>
            <consortium name="The Broad Institute Genomics Platform"/>
            <consortium name="The Broad Institute Genome Sequencing Center for Infectious Disease"/>
            <person name="Wu L."/>
            <person name="Ma J."/>
        </authorList>
    </citation>
    <scope>NUCLEOTIDE SEQUENCE [LARGE SCALE GENOMIC DNA]</scope>
    <source>
        <strain evidence="2">CECT 7706</strain>
    </source>
</reference>
<keyword evidence="2" id="KW-1185">Reference proteome</keyword>
<dbReference type="RefSeq" id="WP_163384231.1">
    <property type="nucleotide sequence ID" value="NZ_JAUFQS010000007.1"/>
</dbReference>
<sequence length="538" mass="60319">MELSTCFERVSLLFSTKLNLSYFVFVGMMLFSCGEAGSHDEIPPPVVFSPTIPVDVDPVLQEKLKKEGDIYALNESFNRYSWQAFMAIQWPLAQDGTPKSKFTDAGEPAWLGWKEAFQVYREDGQKPAPWGAPRTDFGLKIPKEVLADAGARIVLSSNTPTHPGNFSNIADETDQAFAGKLYDQNGNVVVYEVLMNQIEFDYVVENQLYNINGQLDFTRTGAIADFPAGDYNAGYLGAVEIKFAWKILEDTDIKSRYYQDEGYVYNDAGDLVKKDIGLIGMHISQKTPTAKQWVWSTFEHVDNLDQNVIDVNGKRELIHPTLRDPNCEICPVNYDVSNGTTFKFMEDPQGNYWQLTGKDQQKQDSIYPEQYWASENVMKTQAFRMVDIPVRVKNINKQMQAYFAQEGSIWQYYLLVDTQYPLNQNVLPGPNGKEDNTVPESVVNKPGGDPNIALLTNITMETFFQGGNQSASDLIEGNPKNVKTIFGTESCMGCHSSAGIYKNINGEVSKNGAQLSGDFSWLLGKAKYNDSIPHPVPE</sequence>
<evidence type="ECO:0008006" key="3">
    <source>
        <dbReference type="Google" id="ProtNLM"/>
    </source>
</evidence>
<evidence type="ECO:0000313" key="2">
    <source>
        <dbReference type="Proteomes" id="UP001236663"/>
    </source>
</evidence>
<evidence type="ECO:0000313" key="1">
    <source>
        <dbReference type="EMBL" id="MDN3687775.1"/>
    </source>
</evidence>
<proteinExistence type="predicted"/>
<name>A0ABT8C4S7_9BACT</name>
<dbReference type="Proteomes" id="UP001236663">
    <property type="component" value="Unassembled WGS sequence"/>
</dbReference>
<protein>
    <recommendedName>
        <fullName evidence="3">Cytochrome c domain-containing protein</fullName>
    </recommendedName>
</protein>
<organism evidence="1 2">
    <name type="scientific">Cyclobacterium jeungdonense</name>
    <dbReference type="NCBI Taxonomy" id="708087"/>
    <lineage>
        <taxon>Bacteria</taxon>
        <taxon>Pseudomonadati</taxon>
        <taxon>Bacteroidota</taxon>
        <taxon>Cytophagia</taxon>
        <taxon>Cytophagales</taxon>
        <taxon>Cyclobacteriaceae</taxon>
        <taxon>Cyclobacterium</taxon>
    </lineage>
</organism>
<accession>A0ABT8C4S7</accession>
<dbReference type="EMBL" id="JAUFQS010000007">
    <property type="protein sequence ID" value="MDN3687775.1"/>
    <property type="molecule type" value="Genomic_DNA"/>
</dbReference>